<reference evidence="2 3" key="1">
    <citation type="submission" date="2018-11" db="EMBL/GenBank/DDBJ databases">
        <title>Rhodococcus spongicola sp. nov. and Rhodococcus xishaensis sp. nov. from marine sponges.</title>
        <authorList>
            <person name="Li L."/>
            <person name="Lin H.W."/>
        </authorList>
    </citation>
    <scope>NUCLEOTIDE SEQUENCE [LARGE SCALE GENOMIC DNA]</scope>
    <source>
        <strain evidence="2 3">CCTCC AB2014297</strain>
    </source>
</reference>
<dbReference type="SUPFAM" id="SSF53067">
    <property type="entry name" value="Actin-like ATPase domain"/>
    <property type="match status" value="1"/>
</dbReference>
<dbReference type="InterPro" id="IPR000600">
    <property type="entry name" value="ROK"/>
</dbReference>
<dbReference type="PROSITE" id="PS01125">
    <property type="entry name" value="ROK"/>
    <property type="match status" value="1"/>
</dbReference>
<name>A0A3S3ZVR2_9NOCA</name>
<dbReference type="Pfam" id="PF00480">
    <property type="entry name" value="ROK"/>
    <property type="match status" value="1"/>
</dbReference>
<dbReference type="Proteomes" id="UP000286208">
    <property type="component" value="Unassembled WGS sequence"/>
</dbReference>
<gene>
    <name evidence="2" type="ORF">EGT67_11320</name>
</gene>
<dbReference type="OrthoDB" id="8772678at2"/>
<proteinExistence type="inferred from homology"/>
<comment type="similarity">
    <text evidence="1">Belongs to the ROK (NagC/XylR) family.</text>
</comment>
<evidence type="ECO:0000256" key="1">
    <source>
        <dbReference type="ARBA" id="ARBA00006479"/>
    </source>
</evidence>
<dbReference type="InterPro" id="IPR049874">
    <property type="entry name" value="ROK_cs"/>
</dbReference>
<accession>A0A3S3ZVR2</accession>
<organism evidence="2 3">
    <name type="scientific">Prescottella agglutinans</name>
    <dbReference type="NCBI Taxonomy" id="1644129"/>
    <lineage>
        <taxon>Bacteria</taxon>
        <taxon>Bacillati</taxon>
        <taxon>Actinomycetota</taxon>
        <taxon>Actinomycetes</taxon>
        <taxon>Mycobacteriales</taxon>
        <taxon>Nocardiaceae</taxon>
        <taxon>Prescottella</taxon>
    </lineage>
</organism>
<dbReference type="PANTHER" id="PTHR18964:SF169">
    <property type="entry name" value="N-ACETYLMANNOSAMINE KINASE"/>
    <property type="match status" value="1"/>
</dbReference>
<dbReference type="EMBL" id="RKLP01000005">
    <property type="protein sequence ID" value="RVW09376.1"/>
    <property type="molecule type" value="Genomic_DNA"/>
</dbReference>
<evidence type="ECO:0000313" key="3">
    <source>
        <dbReference type="Proteomes" id="UP000286208"/>
    </source>
</evidence>
<dbReference type="InterPro" id="IPR043129">
    <property type="entry name" value="ATPase_NBD"/>
</dbReference>
<dbReference type="RefSeq" id="WP_127916177.1">
    <property type="nucleotide sequence ID" value="NZ_RKLP01000005.1"/>
</dbReference>
<dbReference type="AlphaFoldDB" id="A0A3S3ZVR2"/>
<dbReference type="PANTHER" id="PTHR18964">
    <property type="entry name" value="ROK (REPRESSOR, ORF, KINASE) FAMILY"/>
    <property type="match status" value="1"/>
</dbReference>
<comment type="caution">
    <text evidence="2">The sequence shown here is derived from an EMBL/GenBank/DDBJ whole genome shotgun (WGS) entry which is preliminary data.</text>
</comment>
<keyword evidence="3" id="KW-1185">Reference proteome</keyword>
<protein>
    <submittedName>
        <fullName evidence="2">ROK family protein</fullName>
    </submittedName>
</protein>
<evidence type="ECO:0000313" key="2">
    <source>
        <dbReference type="EMBL" id="RVW09376.1"/>
    </source>
</evidence>
<dbReference type="Gene3D" id="3.30.420.40">
    <property type="match status" value="2"/>
</dbReference>
<sequence length="308" mass="30204">MTALALDLGGTKIAAALVGADGRPLVPLTTPTPPADVWDACAALLEKAADGALVTAVGIAAAGPVDRAAGTVSPVNVREWRGGFPIVDAVCGLFPSATVRLALDGAAAAYAEHRLGAGRGTPDLLGVVLSTGVGGGLIRGGVIDVGRTGNAGHIGHMAVPGGVERCGCGAVGCLETVASGPAALRWARADGWIGATAADLAVDAGLGEPVATAALDRAGTALGQVFASAAALLDVDLVVVGGGFAQAGPALWEPMTAAAARHARLSFLRDLRVVPAELGVLGTLTGAGLLANDPALTGDRDLPYSNSL</sequence>